<keyword evidence="2" id="KW-0813">Transport</keyword>
<dbReference type="PANTHER" id="PTHR11910">
    <property type="entry name" value="ATP SYNTHASE DELTA CHAIN"/>
    <property type="match status" value="1"/>
</dbReference>
<dbReference type="NCBIfam" id="TIGR01145">
    <property type="entry name" value="ATP_synt_delta"/>
    <property type="match status" value="1"/>
</dbReference>
<keyword evidence="5" id="KW-0472">Membrane</keyword>
<dbReference type="InterPro" id="IPR026015">
    <property type="entry name" value="ATP_synth_OSCP/delta_N_sf"/>
</dbReference>
<evidence type="ECO:0000313" key="7">
    <source>
        <dbReference type="EMBL" id="CAB4758325.1"/>
    </source>
</evidence>
<dbReference type="InterPro" id="IPR000711">
    <property type="entry name" value="ATPase_OSCP/dsu"/>
</dbReference>
<evidence type="ECO:0000256" key="4">
    <source>
        <dbReference type="ARBA" id="ARBA00023065"/>
    </source>
</evidence>
<evidence type="ECO:0000256" key="3">
    <source>
        <dbReference type="ARBA" id="ARBA00022781"/>
    </source>
</evidence>
<evidence type="ECO:0000256" key="6">
    <source>
        <dbReference type="ARBA" id="ARBA00023310"/>
    </source>
</evidence>
<evidence type="ECO:0000256" key="1">
    <source>
        <dbReference type="ARBA" id="ARBA00004370"/>
    </source>
</evidence>
<comment type="subcellular location">
    <subcellularLocation>
        <location evidence="1">Membrane</location>
    </subcellularLocation>
</comment>
<keyword evidence="3" id="KW-0375">Hydrogen ion transport</keyword>
<reference evidence="7" key="1">
    <citation type="submission" date="2020-05" db="EMBL/GenBank/DDBJ databases">
        <authorList>
            <person name="Chiriac C."/>
            <person name="Salcher M."/>
            <person name="Ghai R."/>
            <person name="Kavagutti S V."/>
        </authorList>
    </citation>
    <scope>NUCLEOTIDE SEQUENCE</scope>
</reference>
<evidence type="ECO:0000256" key="2">
    <source>
        <dbReference type="ARBA" id="ARBA00022448"/>
    </source>
</evidence>
<dbReference type="AlphaFoldDB" id="A0A6J6UG76"/>
<dbReference type="EMBL" id="CAEZZJ010000063">
    <property type="protein sequence ID" value="CAB4758325.1"/>
    <property type="molecule type" value="Genomic_DNA"/>
</dbReference>
<accession>A0A6J6UG76</accession>
<dbReference type="NCBIfam" id="NF009967">
    <property type="entry name" value="PRK13430.1"/>
    <property type="match status" value="1"/>
</dbReference>
<dbReference type="SUPFAM" id="SSF47928">
    <property type="entry name" value="N-terminal domain of the delta subunit of the F1F0-ATP synthase"/>
    <property type="match status" value="1"/>
</dbReference>
<proteinExistence type="inferred from homology"/>
<dbReference type="GO" id="GO:0046933">
    <property type="term" value="F:proton-transporting ATP synthase activity, rotational mechanism"/>
    <property type="evidence" value="ECO:0007669"/>
    <property type="project" value="InterPro"/>
</dbReference>
<dbReference type="Pfam" id="PF00213">
    <property type="entry name" value="OSCP"/>
    <property type="match status" value="1"/>
</dbReference>
<keyword evidence="6" id="KW-0066">ATP synthesis</keyword>
<protein>
    <submittedName>
        <fullName evidence="7">Unannotated protein</fullName>
    </submittedName>
</protein>
<keyword evidence="4" id="KW-0406">Ion transport</keyword>
<dbReference type="GO" id="GO:0016020">
    <property type="term" value="C:membrane"/>
    <property type="evidence" value="ECO:0007669"/>
    <property type="project" value="UniProtKB-SubCell"/>
</dbReference>
<evidence type="ECO:0000256" key="5">
    <source>
        <dbReference type="ARBA" id="ARBA00023136"/>
    </source>
</evidence>
<sequence length="275" mass="28877">MIVLGGSSRQSLAALRVALDNTLNGVSAGDASAISSDLFKALVAIDSSTGLRRALTDSSRDAASKSDLVSDLFKKSLGSKALSLLGNAVSLRWSAPSGIADAIEQIAVEAEAAAANLSDSLNLVQSEIFTFSKLLIENPDLRTALSDRAQSPESKQALLKTIFGSKFSASTNNLLAHSVEGRRARSIEKTITAYSHAVTARRNRVNAHIKSSIALSDGQAKKLADSLTKKIGQPVHLNIEIDPNVLGGISIRFGDEVIDGTIANRLAEASRALVS</sequence>
<gene>
    <name evidence="7" type="ORF">UFOPK2852_00637</name>
</gene>
<dbReference type="Gene3D" id="1.10.520.20">
    <property type="entry name" value="N-terminal domain of the delta subunit of the F1F0-ATP synthase"/>
    <property type="match status" value="1"/>
</dbReference>
<organism evidence="7">
    <name type="scientific">freshwater metagenome</name>
    <dbReference type="NCBI Taxonomy" id="449393"/>
    <lineage>
        <taxon>unclassified sequences</taxon>
        <taxon>metagenomes</taxon>
        <taxon>ecological metagenomes</taxon>
    </lineage>
</organism>
<dbReference type="HAMAP" id="MF_01416">
    <property type="entry name" value="ATP_synth_delta_bact"/>
    <property type="match status" value="1"/>
</dbReference>
<dbReference type="PRINTS" id="PR00125">
    <property type="entry name" value="ATPASEDELTA"/>
</dbReference>
<name>A0A6J6UG76_9ZZZZ</name>